<keyword evidence="3" id="KW-1185">Reference proteome</keyword>
<keyword evidence="1" id="KW-1133">Transmembrane helix</keyword>
<organism evidence="2 3">
    <name type="scientific">Actinokineospora cianjurensis</name>
    <dbReference type="NCBI Taxonomy" id="585224"/>
    <lineage>
        <taxon>Bacteria</taxon>
        <taxon>Bacillati</taxon>
        <taxon>Actinomycetota</taxon>
        <taxon>Actinomycetes</taxon>
        <taxon>Pseudonocardiales</taxon>
        <taxon>Pseudonocardiaceae</taxon>
        <taxon>Actinokineospora</taxon>
    </lineage>
</organism>
<dbReference type="Proteomes" id="UP000282454">
    <property type="component" value="Unassembled WGS sequence"/>
</dbReference>
<gene>
    <name evidence="2" type="ORF">CLV68_3285</name>
</gene>
<comment type="caution">
    <text evidence="2">The sequence shown here is derived from an EMBL/GenBank/DDBJ whole genome shotgun (WGS) entry which is preliminary data.</text>
</comment>
<sequence>MVGPIRRLSLAPLLLQGCDDLGEPGEGAAVDGGTATWGVGRLLRRALVSGVIALVCAGCVVLIAWLPSVHHESLQREGARVEGTVLSIDDVNSKGDRASNPTMDVRYAVRGETFVETYYVPVDRAVAEGVKIEVVHDPDDPDDSAVADAPYDFPAWNLWLGIPLFLAFAGFGFGSLVGTVRWSIRLGPARTGWRTGRSRSVVEKPNDITITFDDGATTTLTLARPVSLAIPVSHQYGPVLIAGSGARTTVLFLSGPVLAAAWEHLTEDG</sequence>
<feature type="transmembrane region" description="Helical" evidence="1">
    <location>
        <begin position="158"/>
        <end position="180"/>
    </location>
</feature>
<dbReference type="RefSeq" id="WP_121391634.1">
    <property type="nucleotide sequence ID" value="NZ_RCDD01000002.1"/>
</dbReference>
<accession>A0A421B358</accession>
<dbReference type="EMBL" id="RCDD01000002">
    <property type="protein sequence ID" value="RLK58807.1"/>
    <property type="molecule type" value="Genomic_DNA"/>
</dbReference>
<evidence type="ECO:0000313" key="3">
    <source>
        <dbReference type="Proteomes" id="UP000282454"/>
    </source>
</evidence>
<keyword evidence="1" id="KW-0472">Membrane</keyword>
<proteinExistence type="predicted"/>
<name>A0A421B358_9PSEU</name>
<dbReference type="AlphaFoldDB" id="A0A421B358"/>
<evidence type="ECO:0000256" key="1">
    <source>
        <dbReference type="SAM" id="Phobius"/>
    </source>
</evidence>
<keyword evidence="1" id="KW-0812">Transmembrane</keyword>
<reference evidence="2 3" key="1">
    <citation type="submission" date="2018-10" db="EMBL/GenBank/DDBJ databases">
        <title>Genomic Encyclopedia of Archaeal and Bacterial Type Strains, Phase II (KMG-II): from individual species to whole genera.</title>
        <authorList>
            <person name="Goeker M."/>
        </authorList>
    </citation>
    <scope>NUCLEOTIDE SEQUENCE [LARGE SCALE GENOMIC DNA]</scope>
    <source>
        <strain evidence="2 3">DSM 45657</strain>
    </source>
</reference>
<protein>
    <submittedName>
        <fullName evidence="2">Uncharacterized protein DUF3592</fullName>
    </submittedName>
</protein>
<dbReference type="PROSITE" id="PS51257">
    <property type="entry name" value="PROKAR_LIPOPROTEIN"/>
    <property type="match status" value="1"/>
</dbReference>
<feature type="transmembrane region" description="Helical" evidence="1">
    <location>
        <begin position="46"/>
        <end position="66"/>
    </location>
</feature>
<evidence type="ECO:0000313" key="2">
    <source>
        <dbReference type="EMBL" id="RLK58807.1"/>
    </source>
</evidence>